<accession>A0A919G889</accession>
<keyword evidence="2" id="KW-0575">Peroxidase</keyword>
<reference evidence="2" key="1">
    <citation type="journal article" date="2014" name="Int. J. Syst. Evol. Microbiol.">
        <title>Complete genome sequence of Corynebacterium casei LMG S-19264T (=DSM 44701T), isolated from a smear-ripened cheese.</title>
        <authorList>
            <consortium name="US DOE Joint Genome Institute (JGI-PGF)"/>
            <person name="Walter F."/>
            <person name="Albersmeier A."/>
            <person name="Kalinowski J."/>
            <person name="Ruckert C."/>
        </authorList>
    </citation>
    <scope>NUCLEOTIDE SEQUENCE</scope>
    <source>
        <strain evidence="2">JCM 5069</strain>
    </source>
</reference>
<evidence type="ECO:0000313" key="2">
    <source>
        <dbReference type="EMBL" id="GHH79233.1"/>
    </source>
</evidence>
<keyword evidence="2" id="KW-0560">Oxidoreductase</keyword>
<gene>
    <name evidence="2" type="ORF">GCM10018793_31520</name>
</gene>
<dbReference type="PANTHER" id="PTHR43433:SF5">
    <property type="entry name" value="AB HYDROLASE-1 DOMAIN-CONTAINING PROTEIN"/>
    <property type="match status" value="1"/>
</dbReference>
<dbReference type="PRINTS" id="PR00111">
    <property type="entry name" value="ABHYDROLASE"/>
</dbReference>
<dbReference type="Gene3D" id="3.40.50.1820">
    <property type="entry name" value="alpha/beta hydrolase"/>
    <property type="match status" value="1"/>
</dbReference>
<organism evidence="2 3">
    <name type="scientific">Streptomyces sulfonofaciens</name>
    <dbReference type="NCBI Taxonomy" id="68272"/>
    <lineage>
        <taxon>Bacteria</taxon>
        <taxon>Bacillati</taxon>
        <taxon>Actinomycetota</taxon>
        <taxon>Actinomycetes</taxon>
        <taxon>Kitasatosporales</taxon>
        <taxon>Streptomycetaceae</taxon>
        <taxon>Streptomyces</taxon>
    </lineage>
</organism>
<dbReference type="InterPro" id="IPR050471">
    <property type="entry name" value="AB_hydrolase"/>
</dbReference>
<name>A0A919G889_9ACTN</name>
<protein>
    <submittedName>
        <fullName evidence="2">Peroxidase</fullName>
    </submittedName>
</protein>
<dbReference type="PANTHER" id="PTHR43433">
    <property type="entry name" value="HYDROLASE, ALPHA/BETA FOLD FAMILY PROTEIN"/>
    <property type="match status" value="1"/>
</dbReference>
<dbReference type="InterPro" id="IPR029058">
    <property type="entry name" value="AB_hydrolase_fold"/>
</dbReference>
<comment type="caution">
    <text evidence="2">The sequence shown here is derived from an EMBL/GenBank/DDBJ whole genome shotgun (WGS) entry which is preliminary data.</text>
</comment>
<proteinExistence type="predicted"/>
<dbReference type="EMBL" id="BNCD01000008">
    <property type="protein sequence ID" value="GHH79233.1"/>
    <property type="molecule type" value="Genomic_DNA"/>
</dbReference>
<dbReference type="Proteomes" id="UP000603708">
    <property type="component" value="Unassembled WGS sequence"/>
</dbReference>
<keyword evidence="3" id="KW-1185">Reference proteome</keyword>
<dbReference type="AlphaFoldDB" id="A0A919G889"/>
<feature type="domain" description="AB hydrolase-1" evidence="1">
    <location>
        <begin position="106"/>
        <end position="339"/>
    </location>
</feature>
<dbReference type="GO" id="GO:0004601">
    <property type="term" value="F:peroxidase activity"/>
    <property type="evidence" value="ECO:0007669"/>
    <property type="project" value="UniProtKB-KW"/>
</dbReference>
<sequence>MYCEPGADTLPFRLFGRERDIRKRDIGGRQPDALHAIAVCQAAWDNVRYVSIAILWRWVALSAVRQCRWEVEIMTTSYTHAPTETVSVAGTSFAYREVGADGGGVPVVLLHHFTGVLDDWDPAVIDGLAAERRVIAFDGRGVGRSEGVTPDSVEAMAEDAVDFVEASGLGAVDLLGFSLGGMVAQVVAQQRPDLVRRLVLAGTTPAGGPGGGRTGAVLQDAVQQASAQGKHPKHFLFFSPTPTSQAAADAFLARLDQRTDDRDVPASNETIGAQLTALAKWEQSAPALPLESPAKPTLVVNGDEDTMLPTINSFALAQQIPGAQLSIYPDAGHGAIFQHHSLFVQQTLDFLRD</sequence>
<dbReference type="SUPFAM" id="SSF53474">
    <property type="entry name" value="alpha/beta-Hydrolases"/>
    <property type="match status" value="1"/>
</dbReference>
<evidence type="ECO:0000313" key="3">
    <source>
        <dbReference type="Proteomes" id="UP000603708"/>
    </source>
</evidence>
<dbReference type="InterPro" id="IPR000073">
    <property type="entry name" value="AB_hydrolase_1"/>
</dbReference>
<reference evidence="2" key="2">
    <citation type="submission" date="2020-09" db="EMBL/GenBank/DDBJ databases">
        <authorList>
            <person name="Sun Q."/>
            <person name="Ohkuma M."/>
        </authorList>
    </citation>
    <scope>NUCLEOTIDE SEQUENCE</scope>
    <source>
        <strain evidence="2">JCM 5069</strain>
    </source>
</reference>
<dbReference type="Pfam" id="PF00561">
    <property type="entry name" value="Abhydrolase_1"/>
    <property type="match status" value="1"/>
</dbReference>
<evidence type="ECO:0000259" key="1">
    <source>
        <dbReference type="Pfam" id="PF00561"/>
    </source>
</evidence>